<dbReference type="EMBL" id="UINC01033778">
    <property type="protein sequence ID" value="SVB23579.1"/>
    <property type="molecule type" value="Genomic_DNA"/>
</dbReference>
<proteinExistence type="predicted"/>
<sequence length="291" mass="33495">MRLQNFKEHFVSTPLGKIFCRSHGSGPALLLLHGYPQTHLMWHKTAPSLSEHFTVIAADLRGYGDSMAPASDDKHQTYSKRSMAEDMIHVMDYFSIDEFFVAGHDRGGRVAHRLAKDYRKRVKGISVLDICPTLDMYEATDMKFAQSYFHWFFLIQPKGLPEKMIESNPKKWIDHCLNKWSGGHQFGEIEKAYLTAFQNPQRIHASCEDYRAAASIDLEHDRSDRNQMLDIPIQVLWGSKGVVGRQFKPLEIWQKYTTCKVEGRALESGHFIPEEIPLETIKELTDFFSSI</sequence>
<name>A0A382CCK3_9ZZZZ</name>
<dbReference type="AlphaFoldDB" id="A0A382CCK3"/>
<dbReference type="Gene3D" id="3.40.50.1820">
    <property type="entry name" value="alpha/beta hydrolase"/>
    <property type="match status" value="1"/>
</dbReference>
<evidence type="ECO:0000313" key="2">
    <source>
        <dbReference type="EMBL" id="SVB23579.1"/>
    </source>
</evidence>
<dbReference type="GO" id="GO:0047372">
    <property type="term" value="F:monoacylglycerol lipase activity"/>
    <property type="evidence" value="ECO:0007669"/>
    <property type="project" value="TreeGrafter"/>
</dbReference>
<dbReference type="InterPro" id="IPR050266">
    <property type="entry name" value="AB_hydrolase_sf"/>
</dbReference>
<evidence type="ECO:0000259" key="1">
    <source>
        <dbReference type="Pfam" id="PF00561"/>
    </source>
</evidence>
<dbReference type="Pfam" id="PF00561">
    <property type="entry name" value="Abhydrolase_1"/>
    <property type="match status" value="1"/>
</dbReference>
<gene>
    <name evidence="2" type="ORF">METZ01_LOCUS176433</name>
</gene>
<dbReference type="PRINTS" id="PR00412">
    <property type="entry name" value="EPOXHYDRLASE"/>
</dbReference>
<dbReference type="InterPro" id="IPR000639">
    <property type="entry name" value="Epox_hydrolase-like"/>
</dbReference>
<dbReference type="GO" id="GO:0016020">
    <property type="term" value="C:membrane"/>
    <property type="evidence" value="ECO:0007669"/>
    <property type="project" value="TreeGrafter"/>
</dbReference>
<feature type="domain" description="AB hydrolase-1" evidence="1">
    <location>
        <begin position="27"/>
        <end position="274"/>
    </location>
</feature>
<dbReference type="InterPro" id="IPR029058">
    <property type="entry name" value="AB_hydrolase_fold"/>
</dbReference>
<organism evidence="2">
    <name type="scientific">marine metagenome</name>
    <dbReference type="NCBI Taxonomy" id="408172"/>
    <lineage>
        <taxon>unclassified sequences</taxon>
        <taxon>metagenomes</taxon>
        <taxon>ecological metagenomes</taxon>
    </lineage>
</organism>
<dbReference type="PANTHER" id="PTHR43798:SF33">
    <property type="entry name" value="HYDROLASE, PUTATIVE (AFU_ORTHOLOGUE AFUA_2G14860)-RELATED"/>
    <property type="match status" value="1"/>
</dbReference>
<dbReference type="PANTHER" id="PTHR43798">
    <property type="entry name" value="MONOACYLGLYCEROL LIPASE"/>
    <property type="match status" value="1"/>
</dbReference>
<dbReference type="GO" id="GO:0046464">
    <property type="term" value="P:acylglycerol catabolic process"/>
    <property type="evidence" value="ECO:0007669"/>
    <property type="project" value="TreeGrafter"/>
</dbReference>
<protein>
    <recommendedName>
        <fullName evidence="1">AB hydrolase-1 domain-containing protein</fullName>
    </recommendedName>
</protein>
<accession>A0A382CCK3</accession>
<dbReference type="InterPro" id="IPR000073">
    <property type="entry name" value="AB_hydrolase_1"/>
</dbReference>
<dbReference type="SUPFAM" id="SSF53474">
    <property type="entry name" value="alpha/beta-Hydrolases"/>
    <property type="match status" value="1"/>
</dbReference>
<reference evidence="2" key="1">
    <citation type="submission" date="2018-05" db="EMBL/GenBank/DDBJ databases">
        <authorList>
            <person name="Lanie J.A."/>
            <person name="Ng W.-L."/>
            <person name="Kazmierczak K.M."/>
            <person name="Andrzejewski T.M."/>
            <person name="Davidsen T.M."/>
            <person name="Wayne K.J."/>
            <person name="Tettelin H."/>
            <person name="Glass J.I."/>
            <person name="Rusch D."/>
            <person name="Podicherti R."/>
            <person name="Tsui H.-C.T."/>
            <person name="Winkler M.E."/>
        </authorList>
    </citation>
    <scope>NUCLEOTIDE SEQUENCE</scope>
</reference>